<evidence type="ECO:0000256" key="1">
    <source>
        <dbReference type="SAM" id="MobiDB-lite"/>
    </source>
</evidence>
<protein>
    <submittedName>
        <fullName evidence="3">Uncharacterized protein</fullName>
    </submittedName>
</protein>
<name>A0ABR4AMH9_9LECA</name>
<feature type="compositionally biased region" description="Low complexity" evidence="1">
    <location>
        <begin position="182"/>
        <end position="197"/>
    </location>
</feature>
<organism evidence="3 4">
    <name type="scientific">Lepraria finkii</name>
    <dbReference type="NCBI Taxonomy" id="1340010"/>
    <lineage>
        <taxon>Eukaryota</taxon>
        <taxon>Fungi</taxon>
        <taxon>Dikarya</taxon>
        <taxon>Ascomycota</taxon>
        <taxon>Pezizomycotina</taxon>
        <taxon>Lecanoromycetes</taxon>
        <taxon>OSLEUM clade</taxon>
        <taxon>Lecanoromycetidae</taxon>
        <taxon>Lecanorales</taxon>
        <taxon>Lecanorineae</taxon>
        <taxon>Stereocaulaceae</taxon>
        <taxon>Lepraria</taxon>
    </lineage>
</organism>
<dbReference type="EMBL" id="JBHFEH010000172">
    <property type="protein sequence ID" value="KAL2044648.1"/>
    <property type="molecule type" value="Genomic_DNA"/>
</dbReference>
<evidence type="ECO:0000313" key="4">
    <source>
        <dbReference type="Proteomes" id="UP001590951"/>
    </source>
</evidence>
<sequence length="362" mass="38503">MRSSVGIALLALCGNALGARVPVPEVRRMDLTQRDPKPELDKRITCIEDDYLLSLQMYIEDSYPSCSAFLGIPETTTTSTETARTTVIVLQTTYQTFQAVTTLPSTTTTVTTVVPNTLAGPNRKRQEAGVTPAASIFSQLVPSRVSRLLKRNSTVVDTVTEGESTVYYTVKPTSYGSNPNQTTTSTGSIPSPTFSTGNLSPVPPSSSTPSSPNTSGSPSASVSGSSVASSWSLNYKCTISAARNVDRSTSFWKWNHRLFRRHSSNPSAPGYFNGTSAFWQWNHWSASSSSPSRSGYFLSPPQKTSTSKEAQLVVPASPGSRGGSDTSTPAPQLLAVMPHHCRPFPHPGGAPSNESSAPSGTG</sequence>
<feature type="compositionally biased region" description="Polar residues" evidence="1">
    <location>
        <begin position="170"/>
        <end position="181"/>
    </location>
</feature>
<keyword evidence="2" id="KW-0732">Signal</keyword>
<feature type="signal peptide" evidence="2">
    <location>
        <begin position="1"/>
        <end position="18"/>
    </location>
</feature>
<gene>
    <name evidence="3" type="ORF">ABVK25_012282</name>
</gene>
<feature type="compositionally biased region" description="Low complexity" evidence="1">
    <location>
        <begin position="207"/>
        <end position="223"/>
    </location>
</feature>
<feature type="chain" id="PRO_5046421301" evidence="2">
    <location>
        <begin position="19"/>
        <end position="362"/>
    </location>
</feature>
<accession>A0ABR4AMH9</accession>
<feature type="region of interest" description="Disordered" evidence="1">
    <location>
        <begin position="292"/>
        <end position="362"/>
    </location>
</feature>
<feature type="region of interest" description="Disordered" evidence="1">
    <location>
        <begin position="170"/>
        <end position="223"/>
    </location>
</feature>
<evidence type="ECO:0000256" key="2">
    <source>
        <dbReference type="SAM" id="SignalP"/>
    </source>
</evidence>
<reference evidence="3 4" key="1">
    <citation type="submission" date="2024-09" db="EMBL/GenBank/DDBJ databases">
        <title>Rethinking Asexuality: The Enigmatic Case of Functional Sexual Genes in Lepraria (Stereocaulaceae).</title>
        <authorList>
            <person name="Doellman M."/>
            <person name="Sun Y."/>
            <person name="Barcenas-Pena A."/>
            <person name="Lumbsch H.T."/>
            <person name="Grewe F."/>
        </authorList>
    </citation>
    <scope>NUCLEOTIDE SEQUENCE [LARGE SCALE GENOMIC DNA]</scope>
    <source>
        <strain evidence="3 4">Grewe 0041</strain>
    </source>
</reference>
<keyword evidence="4" id="KW-1185">Reference proteome</keyword>
<evidence type="ECO:0000313" key="3">
    <source>
        <dbReference type="EMBL" id="KAL2044648.1"/>
    </source>
</evidence>
<comment type="caution">
    <text evidence="3">The sequence shown here is derived from an EMBL/GenBank/DDBJ whole genome shotgun (WGS) entry which is preliminary data.</text>
</comment>
<feature type="compositionally biased region" description="Polar residues" evidence="1">
    <location>
        <begin position="352"/>
        <end position="362"/>
    </location>
</feature>
<dbReference type="Proteomes" id="UP001590951">
    <property type="component" value="Unassembled WGS sequence"/>
</dbReference>
<proteinExistence type="predicted"/>